<sequence>MAILILNVYPAKLVRFKEWLEALDEELYIFTPDVYVNDFSDYDLVKGFANYLSNSQVEIEALKLHQQHPFRAVVALDEVDINRAARIRERLGLDGQLTESALAFRDKVVMKTLVAPHVRCPHFRRLETGLDLYDFVTEHGLPVVIKPVDGMGAMNTTLVRDEQQLEAFYRKGRLTGMMVESFVEGKMYNIDGLVVNGEVKLASVGTYNDACLNYRDNQGLYIRLLTPEHEMFTRLQNLTKQVLAVLPTPTFTTFHCEVFHTPQDELVFCEIASRTAGGRISTCVRLAYGVELDEAWTKLSCGLDVELPTSGEPQVLSAVYLIPKQVGRLVKFIDQFPFDWVAEYQPRLKVGMESKGQMAAADTVGSVVFYAESEEELEQRYAQLLAYIDENVIWSVEEEAVVAADK</sequence>
<dbReference type="GO" id="GO:0046872">
    <property type="term" value="F:metal ion binding"/>
    <property type="evidence" value="ECO:0007669"/>
    <property type="project" value="InterPro"/>
</dbReference>
<dbReference type="EMBL" id="CP022657">
    <property type="protein sequence ID" value="ASS74109.1"/>
    <property type="molecule type" value="Genomic_DNA"/>
</dbReference>
<name>A0A223CXL3_9BACL</name>
<dbReference type="SUPFAM" id="SSF56059">
    <property type="entry name" value="Glutathione synthetase ATP-binding domain-like"/>
    <property type="match status" value="1"/>
</dbReference>
<keyword evidence="1" id="KW-0436">Ligase</keyword>
<dbReference type="InterPro" id="IPR003806">
    <property type="entry name" value="ATP-grasp_PylC-type"/>
</dbReference>
<dbReference type="OrthoDB" id="9803907at2"/>
<keyword evidence="7" id="KW-1185">Reference proteome</keyword>
<dbReference type="Gene3D" id="3.30.1490.20">
    <property type="entry name" value="ATP-grasp fold, A domain"/>
    <property type="match status" value="1"/>
</dbReference>
<dbReference type="Pfam" id="PF02655">
    <property type="entry name" value="ATP-grasp_3"/>
    <property type="match status" value="1"/>
</dbReference>
<dbReference type="PANTHER" id="PTHR43585:SF2">
    <property type="entry name" value="ATP-GRASP ENZYME FSQD"/>
    <property type="match status" value="1"/>
</dbReference>
<dbReference type="GO" id="GO:0016874">
    <property type="term" value="F:ligase activity"/>
    <property type="evidence" value="ECO:0007669"/>
    <property type="project" value="UniProtKB-KW"/>
</dbReference>
<dbReference type="RefSeq" id="WP_094235368.1">
    <property type="nucleotide sequence ID" value="NZ_CP022657.1"/>
</dbReference>
<dbReference type="KEGG" id="tab:CIG75_03300"/>
<evidence type="ECO:0000313" key="6">
    <source>
        <dbReference type="EMBL" id="ASS74109.1"/>
    </source>
</evidence>
<dbReference type="InterPro" id="IPR011761">
    <property type="entry name" value="ATP-grasp"/>
</dbReference>
<keyword evidence="2 4" id="KW-0547">Nucleotide-binding</keyword>
<dbReference type="Gene3D" id="3.40.50.20">
    <property type="match status" value="1"/>
</dbReference>
<dbReference type="PANTHER" id="PTHR43585">
    <property type="entry name" value="FUMIPYRROLE BIOSYNTHESIS PROTEIN C"/>
    <property type="match status" value="1"/>
</dbReference>
<evidence type="ECO:0000256" key="1">
    <source>
        <dbReference type="ARBA" id="ARBA00022598"/>
    </source>
</evidence>
<evidence type="ECO:0000313" key="7">
    <source>
        <dbReference type="Proteomes" id="UP000214688"/>
    </source>
</evidence>
<accession>A0A223CXL3</accession>
<evidence type="ECO:0000256" key="3">
    <source>
        <dbReference type="ARBA" id="ARBA00022840"/>
    </source>
</evidence>
<feature type="domain" description="ATP-grasp" evidence="5">
    <location>
        <begin position="110"/>
        <end position="301"/>
    </location>
</feature>
<evidence type="ECO:0000259" key="5">
    <source>
        <dbReference type="PROSITE" id="PS50975"/>
    </source>
</evidence>
<dbReference type="GO" id="GO:0005524">
    <property type="term" value="F:ATP binding"/>
    <property type="evidence" value="ECO:0007669"/>
    <property type="project" value="UniProtKB-UniRule"/>
</dbReference>
<evidence type="ECO:0000256" key="4">
    <source>
        <dbReference type="PROSITE-ProRule" id="PRU00409"/>
    </source>
</evidence>
<dbReference type="AlphaFoldDB" id="A0A223CXL3"/>
<dbReference type="InterPro" id="IPR013815">
    <property type="entry name" value="ATP_grasp_subdomain_1"/>
</dbReference>
<dbReference type="Gene3D" id="3.30.470.20">
    <property type="entry name" value="ATP-grasp fold, B domain"/>
    <property type="match status" value="1"/>
</dbReference>
<dbReference type="InterPro" id="IPR052032">
    <property type="entry name" value="ATP-dep_AA_Ligase"/>
</dbReference>
<protein>
    <recommendedName>
        <fullName evidence="5">ATP-grasp domain-containing protein</fullName>
    </recommendedName>
</protein>
<evidence type="ECO:0000256" key="2">
    <source>
        <dbReference type="ARBA" id="ARBA00022741"/>
    </source>
</evidence>
<organism evidence="6 7">
    <name type="scientific">Tumebacillus algifaecis</name>
    <dbReference type="NCBI Taxonomy" id="1214604"/>
    <lineage>
        <taxon>Bacteria</taxon>
        <taxon>Bacillati</taxon>
        <taxon>Bacillota</taxon>
        <taxon>Bacilli</taxon>
        <taxon>Bacillales</taxon>
        <taxon>Alicyclobacillaceae</taxon>
        <taxon>Tumebacillus</taxon>
    </lineage>
</organism>
<dbReference type="PROSITE" id="PS50975">
    <property type="entry name" value="ATP_GRASP"/>
    <property type="match status" value="1"/>
</dbReference>
<keyword evidence="3 4" id="KW-0067">ATP-binding</keyword>
<reference evidence="6 7" key="1">
    <citation type="journal article" date="2015" name="Int. J. Syst. Evol. Microbiol.">
        <title>Tumebacillus algifaecis sp. nov., isolated from decomposing algal scum.</title>
        <authorList>
            <person name="Wu Y.F."/>
            <person name="Zhang B."/>
            <person name="Xing P."/>
            <person name="Wu Q.L."/>
            <person name="Liu S.J."/>
        </authorList>
    </citation>
    <scope>NUCLEOTIDE SEQUENCE [LARGE SCALE GENOMIC DNA]</scope>
    <source>
        <strain evidence="6 7">THMBR28</strain>
    </source>
</reference>
<gene>
    <name evidence="6" type="ORF">CIG75_03300</name>
</gene>
<dbReference type="Proteomes" id="UP000214688">
    <property type="component" value="Chromosome"/>
</dbReference>
<proteinExistence type="predicted"/>